<accession>A0AC59ZA98</accession>
<protein>
    <submittedName>
        <fullName evidence="1">Uncharacterized protein</fullName>
    </submittedName>
</protein>
<evidence type="ECO:0000313" key="1">
    <source>
        <dbReference type="EMBL" id="CAN0340475.1"/>
    </source>
</evidence>
<sequence length="198" mass="20504">MPSTKATSPCCGGDKGTDTPPPQDRVAAVMRGFLGCRSLRGLTLHGSPMPRSPGGVTCVPEQFFGSLHRQSLSGFCDSPGGLGPVLRSPLTPTPLRTFSPALPRALGRWEADPANTSAAQSLPLPVPRVPPSSPGPLAWAGPILPGLPRCGLRRLSPSSAPTIGLGRPGDPRHVGQSSGCSLPTPPPLELQPWPSHPF</sequence>
<dbReference type="EMBL" id="OX596110">
    <property type="protein sequence ID" value="CAN0340475.1"/>
    <property type="molecule type" value="Genomic_DNA"/>
</dbReference>
<name>A0AC59ZA98_RANTA</name>
<organism evidence="1 2">
    <name type="scientific">Rangifer tarandus platyrhynchus</name>
    <name type="common">Svalbard reindeer</name>
    <dbReference type="NCBI Taxonomy" id="3082113"/>
    <lineage>
        <taxon>Eukaryota</taxon>
        <taxon>Metazoa</taxon>
        <taxon>Chordata</taxon>
        <taxon>Craniata</taxon>
        <taxon>Vertebrata</taxon>
        <taxon>Euteleostomi</taxon>
        <taxon>Mammalia</taxon>
        <taxon>Eutheria</taxon>
        <taxon>Laurasiatheria</taxon>
        <taxon>Artiodactyla</taxon>
        <taxon>Ruminantia</taxon>
        <taxon>Pecora</taxon>
        <taxon>Cervidae</taxon>
        <taxon>Odocoileinae</taxon>
        <taxon>Rangifer</taxon>
    </lineage>
</organism>
<evidence type="ECO:0000313" key="2">
    <source>
        <dbReference type="Proteomes" id="UP001162501"/>
    </source>
</evidence>
<reference evidence="1" key="2">
    <citation type="submission" date="2025-03" db="EMBL/GenBank/DDBJ databases">
        <authorList>
            <consortium name="ELIXIR-Norway"/>
            <consortium name="Elixir Norway"/>
        </authorList>
    </citation>
    <scope>NUCLEOTIDE SEQUENCE</scope>
</reference>
<dbReference type="Proteomes" id="UP001162501">
    <property type="component" value="Chromosome 26"/>
</dbReference>
<reference evidence="1" key="1">
    <citation type="submission" date="2023-05" db="EMBL/GenBank/DDBJ databases">
        <authorList>
            <consortium name="ELIXIR-Norway"/>
        </authorList>
    </citation>
    <scope>NUCLEOTIDE SEQUENCE</scope>
</reference>
<proteinExistence type="predicted"/>
<gene>
    <name evidence="1" type="ORF">MRATA1EN22A_LOCUS16015</name>
</gene>